<sequence>MNALSRYFEDNKPSDFHPADFPEVVAEVADLRARLENILQPDNDIVIISYVRHHAIGCDLAKSHAALIKILNTKGSCAHLENVFVACGTNTQFRNSLENYVKSEINVYYKYSPPSRYPNGDLRIDDSISAP</sequence>
<name>A0A364Y570_9BACT</name>
<accession>A0A364Y570</accession>
<evidence type="ECO:0000313" key="2">
    <source>
        <dbReference type="Proteomes" id="UP000251889"/>
    </source>
</evidence>
<dbReference type="EMBL" id="QMFY01000002">
    <property type="protein sequence ID" value="RAW02009.1"/>
    <property type="molecule type" value="Genomic_DNA"/>
</dbReference>
<reference evidence="1 2" key="1">
    <citation type="submission" date="2018-06" db="EMBL/GenBank/DDBJ databases">
        <title>Chryseolinea flavus sp. nov., a member of the phylum Bacteroidetes isolated from soil.</title>
        <authorList>
            <person name="Li Y."/>
            <person name="Wang J."/>
        </authorList>
    </citation>
    <scope>NUCLEOTIDE SEQUENCE [LARGE SCALE GENOMIC DNA]</scope>
    <source>
        <strain evidence="1 2">SDU1-6</strain>
    </source>
</reference>
<organism evidence="1 2">
    <name type="scientific">Pseudochryseolinea flava</name>
    <dbReference type="NCBI Taxonomy" id="2059302"/>
    <lineage>
        <taxon>Bacteria</taxon>
        <taxon>Pseudomonadati</taxon>
        <taxon>Bacteroidota</taxon>
        <taxon>Cytophagia</taxon>
        <taxon>Cytophagales</taxon>
        <taxon>Fulvivirgaceae</taxon>
        <taxon>Pseudochryseolinea</taxon>
    </lineage>
</organism>
<protein>
    <submittedName>
        <fullName evidence="1">Uncharacterized protein</fullName>
    </submittedName>
</protein>
<keyword evidence="2" id="KW-1185">Reference proteome</keyword>
<proteinExistence type="predicted"/>
<evidence type="ECO:0000313" key="1">
    <source>
        <dbReference type="EMBL" id="RAW02009.1"/>
    </source>
</evidence>
<dbReference type="Proteomes" id="UP000251889">
    <property type="component" value="Unassembled WGS sequence"/>
</dbReference>
<gene>
    <name evidence="1" type="ORF">DQQ10_05490</name>
</gene>
<comment type="caution">
    <text evidence="1">The sequence shown here is derived from an EMBL/GenBank/DDBJ whole genome shotgun (WGS) entry which is preliminary data.</text>
</comment>
<dbReference type="RefSeq" id="WP_112745834.1">
    <property type="nucleotide sequence ID" value="NZ_QMFY01000002.1"/>
</dbReference>
<dbReference type="AlphaFoldDB" id="A0A364Y570"/>